<feature type="chain" id="PRO_5008142728" evidence="3">
    <location>
        <begin position="36"/>
        <end position="433"/>
    </location>
</feature>
<accession>A0A182XCE3</accession>
<dbReference type="Proteomes" id="UP000076407">
    <property type="component" value="Unassembled WGS sequence"/>
</dbReference>
<feature type="transmembrane region" description="Helical" evidence="2">
    <location>
        <begin position="298"/>
        <end position="316"/>
    </location>
</feature>
<keyword evidence="3" id="KW-0732">Signal</keyword>
<dbReference type="STRING" id="34691.A0A182XCE3"/>
<sequence length="433" mass="45497">MEQPAVLRLVSGPSRRWTLIGVLLLFTAVVHISSAIEVGGDVGKQTGKVAVAKHTTSDHVREVLGRVFGRDDHSGSHSSSSSDERSSDRSGGRWGRNRDNCRYVSRSGKFCKCDCYDPLCQGTTTDREDIADSKDSSLARFLQPLEARLRDDQSVPERRSRELSYFGSGYSYHPYAGHHNPLYSPYSQQGLYNPYSFGGLNGYGGAGVAGFGTAGGYGGLAAGVGNGAYFGSGAGVAGYPTAGVQQFGYNGLVGGQGVGSYPYTGGWNAGVGQTPYAGYGGQLGGYYNRGLYTNMKTLYSLLVLAVIASLAVAYPAESQEANPQPAAVAAEPIELVQLVPAEEQNVAAVPEPVSDAEGQRSKRHIGFGGVGIGVGVGLVGGGFGGYPGFGYGGGYPGYGYGGFYPGYRYGGGYHRYGYRYGGYGGGFGHPYYF</sequence>
<evidence type="ECO:0000313" key="5">
    <source>
        <dbReference type="Proteomes" id="UP000076407"/>
    </source>
</evidence>
<dbReference type="AlphaFoldDB" id="A0A182XCE3"/>
<keyword evidence="2" id="KW-0472">Membrane</keyword>
<protein>
    <submittedName>
        <fullName evidence="4">Uncharacterized protein</fullName>
    </submittedName>
</protein>
<evidence type="ECO:0000256" key="2">
    <source>
        <dbReference type="SAM" id="Phobius"/>
    </source>
</evidence>
<feature type="compositionally biased region" description="Basic and acidic residues" evidence="1">
    <location>
        <begin position="82"/>
        <end position="94"/>
    </location>
</feature>
<dbReference type="VEuPathDB" id="VectorBase:AQUA007493"/>
<keyword evidence="2" id="KW-1133">Transmembrane helix</keyword>
<reference evidence="4" key="1">
    <citation type="submission" date="2020-05" db="UniProtKB">
        <authorList>
            <consortium name="EnsemblMetazoa"/>
        </authorList>
    </citation>
    <scope>IDENTIFICATION</scope>
    <source>
        <strain evidence="4">SANGQUA</strain>
    </source>
</reference>
<feature type="compositionally biased region" description="Basic and acidic residues" evidence="1">
    <location>
        <begin position="66"/>
        <end position="75"/>
    </location>
</feature>
<evidence type="ECO:0000256" key="1">
    <source>
        <dbReference type="SAM" id="MobiDB-lite"/>
    </source>
</evidence>
<keyword evidence="2" id="KW-0812">Transmembrane</keyword>
<feature type="signal peptide" evidence="3">
    <location>
        <begin position="1"/>
        <end position="35"/>
    </location>
</feature>
<proteinExistence type="predicted"/>
<dbReference type="EnsemblMetazoa" id="AQUA007493-RA">
    <property type="protein sequence ID" value="AQUA007493-PA"/>
    <property type="gene ID" value="AQUA007493"/>
</dbReference>
<feature type="region of interest" description="Disordered" evidence="1">
    <location>
        <begin position="66"/>
        <end position="94"/>
    </location>
</feature>
<evidence type="ECO:0000256" key="3">
    <source>
        <dbReference type="SAM" id="SignalP"/>
    </source>
</evidence>
<keyword evidence="5" id="KW-1185">Reference proteome</keyword>
<name>A0A182XCE3_ANOQN</name>
<organism evidence="4 5">
    <name type="scientific">Anopheles quadriannulatus</name>
    <name type="common">Mosquito</name>
    <dbReference type="NCBI Taxonomy" id="34691"/>
    <lineage>
        <taxon>Eukaryota</taxon>
        <taxon>Metazoa</taxon>
        <taxon>Ecdysozoa</taxon>
        <taxon>Arthropoda</taxon>
        <taxon>Hexapoda</taxon>
        <taxon>Insecta</taxon>
        <taxon>Pterygota</taxon>
        <taxon>Neoptera</taxon>
        <taxon>Endopterygota</taxon>
        <taxon>Diptera</taxon>
        <taxon>Nematocera</taxon>
        <taxon>Culicoidea</taxon>
        <taxon>Culicidae</taxon>
        <taxon>Anophelinae</taxon>
        <taxon>Anopheles</taxon>
    </lineage>
</organism>
<evidence type="ECO:0000313" key="4">
    <source>
        <dbReference type="EnsemblMetazoa" id="AQUA007493-PA"/>
    </source>
</evidence>